<dbReference type="InterPro" id="IPR043708">
    <property type="entry name" value="DUF5648"/>
</dbReference>
<dbReference type="EMBL" id="KL142403">
    <property type="protein sequence ID" value="KDR69221.1"/>
    <property type="molecule type" value="Genomic_DNA"/>
</dbReference>
<evidence type="ECO:0000313" key="3">
    <source>
        <dbReference type="EMBL" id="KDR69221.1"/>
    </source>
</evidence>
<dbReference type="HOGENOM" id="CLU_093541_0_0_1"/>
<sequence>MKAISTALCTLFLSQLYRNALAVSNSTEERRAANTCGDPSVAEIFVQAFSPSKTAQVTRVRWVFIATDTIGDDFAIQAEVFRAWETTQTGTVPLYQLSNPSGTDFIYLPSLNGAIPSAAGFIPLFVVSQPSFTDHWYTTSPTERNSLIASGWVDGGVVAFVLPVNDCTCSS</sequence>
<feature type="signal peptide" evidence="1">
    <location>
        <begin position="1"/>
        <end position="22"/>
    </location>
</feature>
<protein>
    <recommendedName>
        <fullName evidence="2">DUF5648 domain-containing protein</fullName>
    </recommendedName>
</protein>
<reference evidence="4" key="1">
    <citation type="journal article" date="2014" name="Proc. Natl. Acad. Sci. U.S.A.">
        <title>Extensive sampling of basidiomycete genomes demonstrates inadequacy of the white-rot/brown-rot paradigm for wood decay fungi.</title>
        <authorList>
            <person name="Riley R."/>
            <person name="Salamov A.A."/>
            <person name="Brown D.W."/>
            <person name="Nagy L.G."/>
            <person name="Floudas D."/>
            <person name="Held B.W."/>
            <person name="Levasseur A."/>
            <person name="Lombard V."/>
            <person name="Morin E."/>
            <person name="Otillar R."/>
            <person name="Lindquist E.A."/>
            <person name="Sun H."/>
            <person name="LaButti K.M."/>
            <person name="Schmutz J."/>
            <person name="Jabbour D."/>
            <person name="Luo H."/>
            <person name="Baker S.E."/>
            <person name="Pisabarro A.G."/>
            <person name="Walton J.D."/>
            <person name="Blanchette R.A."/>
            <person name="Henrissat B."/>
            <person name="Martin F."/>
            <person name="Cullen D."/>
            <person name="Hibbett D.S."/>
            <person name="Grigoriev I.V."/>
        </authorList>
    </citation>
    <scope>NUCLEOTIDE SEQUENCE [LARGE SCALE GENOMIC DNA]</scope>
    <source>
        <strain evidence="4">CBS 339.88</strain>
    </source>
</reference>
<name>A0A067SE86_GALM3</name>
<dbReference type="AlphaFoldDB" id="A0A067SE86"/>
<keyword evidence="4" id="KW-1185">Reference proteome</keyword>
<evidence type="ECO:0000259" key="2">
    <source>
        <dbReference type="Pfam" id="PF18885"/>
    </source>
</evidence>
<evidence type="ECO:0000313" key="4">
    <source>
        <dbReference type="Proteomes" id="UP000027222"/>
    </source>
</evidence>
<dbReference type="OrthoDB" id="9971254at2759"/>
<proteinExistence type="predicted"/>
<feature type="domain" description="DUF5648" evidence="2">
    <location>
        <begin position="118"/>
        <end position="161"/>
    </location>
</feature>
<dbReference type="Proteomes" id="UP000027222">
    <property type="component" value="Unassembled WGS sequence"/>
</dbReference>
<accession>A0A067SE86</accession>
<organism evidence="3 4">
    <name type="scientific">Galerina marginata (strain CBS 339.88)</name>
    <dbReference type="NCBI Taxonomy" id="685588"/>
    <lineage>
        <taxon>Eukaryota</taxon>
        <taxon>Fungi</taxon>
        <taxon>Dikarya</taxon>
        <taxon>Basidiomycota</taxon>
        <taxon>Agaricomycotina</taxon>
        <taxon>Agaricomycetes</taxon>
        <taxon>Agaricomycetidae</taxon>
        <taxon>Agaricales</taxon>
        <taxon>Agaricineae</taxon>
        <taxon>Strophariaceae</taxon>
        <taxon>Galerina</taxon>
    </lineage>
</organism>
<gene>
    <name evidence="3" type="ORF">GALMADRAFT_145620</name>
</gene>
<evidence type="ECO:0000256" key="1">
    <source>
        <dbReference type="SAM" id="SignalP"/>
    </source>
</evidence>
<keyword evidence="1" id="KW-0732">Signal</keyword>
<feature type="chain" id="PRO_5001648894" description="DUF5648 domain-containing protein" evidence="1">
    <location>
        <begin position="23"/>
        <end position="171"/>
    </location>
</feature>
<dbReference type="Pfam" id="PF18885">
    <property type="entry name" value="DUF5648"/>
    <property type="match status" value="1"/>
</dbReference>